<protein>
    <submittedName>
        <fullName evidence="2">(diamondback moth) hypothetical protein</fullName>
    </submittedName>
</protein>
<reference evidence="2" key="1">
    <citation type="submission" date="2020-11" db="EMBL/GenBank/DDBJ databases">
        <authorList>
            <person name="Whiteford S."/>
        </authorList>
    </citation>
    <scope>NUCLEOTIDE SEQUENCE</scope>
</reference>
<dbReference type="InterPro" id="IPR043502">
    <property type="entry name" value="DNA/RNA_pol_sf"/>
</dbReference>
<dbReference type="SUPFAM" id="SSF56672">
    <property type="entry name" value="DNA/RNA polymerases"/>
    <property type="match status" value="1"/>
</dbReference>
<dbReference type="EMBL" id="CAJHNJ030000434">
    <property type="protein sequence ID" value="CAG9137853.1"/>
    <property type="molecule type" value="Genomic_DNA"/>
</dbReference>
<name>A0A8S4G9S1_PLUXY</name>
<feature type="domain" description="Reverse transcriptase" evidence="1">
    <location>
        <begin position="1"/>
        <end position="210"/>
    </location>
</feature>
<gene>
    <name evidence="2" type="ORF">PLXY2_LOCUS16110</name>
</gene>
<organism evidence="2 3">
    <name type="scientific">Plutella xylostella</name>
    <name type="common">Diamondback moth</name>
    <name type="synonym">Plutella maculipennis</name>
    <dbReference type="NCBI Taxonomy" id="51655"/>
    <lineage>
        <taxon>Eukaryota</taxon>
        <taxon>Metazoa</taxon>
        <taxon>Ecdysozoa</taxon>
        <taxon>Arthropoda</taxon>
        <taxon>Hexapoda</taxon>
        <taxon>Insecta</taxon>
        <taxon>Pterygota</taxon>
        <taxon>Neoptera</taxon>
        <taxon>Endopterygota</taxon>
        <taxon>Lepidoptera</taxon>
        <taxon>Glossata</taxon>
        <taxon>Ditrysia</taxon>
        <taxon>Yponomeutoidea</taxon>
        <taxon>Plutellidae</taxon>
        <taxon>Plutella</taxon>
    </lineage>
</organism>
<evidence type="ECO:0000313" key="2">
    <source>
        <dbReference type="EMBL" id="CAG9137853.1"/>
    </source>
</evidence>
<dbReference type="GO" id="GO:0071897">
    <property type="term" value="P:DNA biosynthetic process"/>
    <property type="evidence" value="ECO:0007669"/>
    <property type="project" value="UniProtKB-ARBA"/>
</dbReference>
<comment type="caution">
    <text evidence="2">The sequence shown here is derived from an EMBL/GenBank/DDBJ whole genome shotgun (WGS) entry which is preliminary data.</text>
</comment>
<evidence type="ECO:0000313" key="3">
    <source>
        <dbReference type="Proteomes" id="UP000653454"/>
    </source>
</evidence>
<proteinExistence type="predicted"/>
<accession>A0A8S4G9S1</accession>
<dbReference type="Proteomes" id="UP000653454">
    <property type="component" value="Unassembled WGS sequence"/>
</dbReference>
<dbReference type="PANTHER" id="PTHR33332">
    <property type="entry name" value="REVERSE TRANSCRIPTASE DOMAIN-CONTAINING PROTEIN"/>
    <property type="match status" value="1"/>
</dbReference>
<sequence>MFLSNGGLLNPFQSGFRSGHSTTTALLKVTEDIRCAMEDRRVTVLVLVDFSNAFNAVDHDLLLAVLRSHKISDPAVSWFSSYLRGRQQAIHCGPSDISDWADLSAGVPQGGILSPLLFSTFINLVTSNLLCSYHLYADDLQIYNQVKLDDLDAGIAGINSDLEEILRWSRSFGISVNPSKCQAIIVGGSRLLSGLDYAAVPPVKFDGRVVPFSATVNDLGLIIDQNLSWDQQLDKVSRKVYASLHSLLRLKKFLPQHTKLALVNSLLLPILDYADVCYLDLTEALLNKLERLLNTCIRFVFGLRKYDHVSQYRAQLKWLPIRDRRNLRILCLLFSILHEPNTPPYLKSMFQFLSDTHTRDLRSSHNSILALPSFHSGFMSDSFAVTAVRLWNDLPDSIRKAPSRNVFKRLTRTHYLSKIVS</sequence>
<keyword evidence="3" id="KW-1185">Reference proteome</keyword>
<dbReference type="Pfam" id="PF00078">
    <property type="entry name" value="RVT_1"/>
    <property type="match status" value="1"/>
</dbReference>
<dbReference type="PROSITE" id="PS50878">
    <property type="entry name" value="RT_POL"/>
    <property type="match status" value="1"/>
</dbReference>
<dbReference type="CDD" id="cd01650">
    <property type="entry name" value="RT_nLTR_like"/>
    <property type="match status" value="1"/>
</dbReference>
<evidence type="ECO:0000259" key="1">
    <source>
        <dbReference type="PROSITE" id="PS50878"/>
    </source>
</evidence>
<dbReference type="InterPro" id="IPR000477">
    <property type="entry name" value="RT_dom"/>
</dbReference>
<dbReference type="AlphaFoldDB" id="A0A8S4G9S1"/>